<comment type="caution">
    <text evidence="1">The sequence shown here is derived from an EMBL/GenBank/DDBJ whole genome shotgun (WGS) entry which is preliminary data.</text>
</comment>
<reference evidence="1 2" key="1">
    <citation type="submission" date="2020-08" db="EMBL/GenBank/DDBJ databases">
        <title>Genomic Encyclopedia of Type Strains, Phase IV (KMG-IV): sequencing the most valuable type-strain genomes for metagenomic binning, comparative biology and taxonomic classification.</title>
        <authorList>
            <person name="Goeker M."/>
        </authorList>
    </citation>
    <scope>NUCLEOTIDE SEQUENCE [LARGE SCALE GENOMIC DNA]</scope>
    <source>
        <strain evidence="1 2">DSM 24696</strain>
    </source>
</reference>
<evidence type="ECO:0000313" key="1">
    <source>
        <dbReference type="EMBL" id="MBB5172095.1"/>
    </source>
</evidence>
<organism evidence="1 2">
    <name type="scientific">Texcoconibacillus texcoconensis</name>
    <dbReference type="NCBI Taxonomy" id="1095777"/>
    <lineage>
        <taxon>Bacteria</taxon>
        <taxon>Bacillati</taxon>
        <taxon>Bacillota</taxon>
        <taxon>Bacilli</taxon>
        <taxon>Bacillales</taxon>
        <taxon>Bacillaceae</taxon>
        <taxon>Texcoconibacillus</taxon>
    </lineage>
</organism>
<evidence type="ECO:0008006" key="3">
    <source>
        <dbReference type="Google" id="ProtNLM"/>
    </source>
</evidence>
<name>A0A840QL55_9BACI</name>
<dbReference type="EMBL" id="JACHHB010000001">
    <property type="protein sequence ID" value="MBB5172095.1"/>
    <property type="molecule type" value="Genomic_DNA"/>
</dbReference>
<gene>
    <name evidence="1" type="ORF">HNQ41_000235</name>
</gene>
<proteinExistence type="predicted"/>
<evidence type="ECO:0000313" key="2">
    <source>
        <dbReference type="Proteomes" id="UP000551878"/>
    </source>
</evidence>
<accession>A0A840QL55</accession>
<keyword evidence="2" id="KW-1185">Reference proteome</keyword>
<sequence length="592" mass="67340">MNVIGQQLSGVQLGQTKSSVQLRPGQMFQGQIHKLYPGNLARLSIGDVALTARLEASLEQGMRYWFRVQGSSDSLPRLKVLENVNALTERGSAEDRSHQDSLLRQIGLQDTKANRMLIQQFTQTNLPFSKQNIQDAGQILQQTNMVNQSGVELMQTMLERRLPITETTFQSLQAWHATEPLGETMLKLQQTLSQEGNKYAILQQLNGQLLQMLSQAQMGRNEHPLMNILQMVGNESMNDRSVATGAEQILRQLGLFPQDQPITQVYEQFKSAVLNEQNRQIVNQLWPHLASNQGVPLANMEASTVFTTLMSTIRPEALADRQMFNQFVQLLGGSATQEQALQQFQQMIQSPTSLTSEMRGAIEEWQQTTRANIGSPTHSNPNFPFQSLLQQLGMSFEYDLQNQAQQGRVSQSFDATQQLKPLLMQTLQLPLSSQMLEQAEFLLQRLTGQQLLASEQNGPLQQIISQWPVKYSDSYQDITVQWESKRTPDGKIDSNHCRILFYLYLEKLDETVIDVQIQNRIVALQIFNEEDKPTDLIEALKPHLQQQLASLDYRLSTVKWVQPKEKSQVAQPSNHHEMRIDERSYQGLDVRV</sequence>
<dbReference type="AlphaFoldDB" id="A0A840QL55"/>
<dbReference type="RefSeq" id="WP_184662571.1">
    <property type="nucleotide sequence ID" value="NZ_JACHHB010000001.1"/>
</dbReference>
<dbReference type="Proteomes" id="UP000551878">
    <property type="component" value="Unassembled WGS sequence"/>
</dbReference>
<protein>
    <recommendedName>
        <fullName evidence="3">Flagellar hook-length control protein-like C-terminal domain-containing protein</fullName>
    </recommendedName>
</protein>